<dbReference type="InterPro" id="IPR051157">
    <property type="entry name" value="PDH/Transketolase"/>
</dbReference>
<name>X0ZH95_9ZZZZ</name>
<sequence length="143" mass="16167">PFFADDYRFEYGKADLIKSGDRATIISMGFMLHRVIMAWEILKNKGYQVRVLNVSCPTNIDEKIIDECINMGPIITYEDHNVQTGLGSIVADYIACSGKRVRFKKMGISSYGLSGDPEDLFEIQGLSIENLVNSLIHEIERKD</sequence>
<dbReference type="PANTHER" id="PTHR43825">
    <property type="entry name" value="PYRUVATE DEHYDROGENASE E1 COMPONENT"/>
    <property type="match status" value="1"/>
</dbReference>
<protein>
    <recommendedName>
        <fullName evidence="1">Transketolase C-terminal domain-containing protein</fullName>
    </recommendedName>
</protein>
<dbReference type="PANTHER" id="PTHR43825:SF1">
    <property type="entry name" value="TRANSKETOLASE-LIKE PYRIMIDINE-BINDING DOMAIN-CONTAINING PROTEIN"/>
    <property type="match status" value="1"/>
</dbReference>
<dbReference type="InterPro" id="IPR033248">
    <property type="entry name" value="Transketolase_C"/>
</dbReference>
<accession>X0ZH95</accession>
<reference evidence="2" key="1">
    <citation type="journal article" date="2014" name="Front. Microbiol.">
        <title>High frequency of phylogenetically diverse reductive dehalogenase-homologous genes in deep subseafloor sedimentary metagenomes.</title>
        <authorList>
            <person name="Kawai M."/>
            <person name="Futagami T."/>
            <person name="Toyoda A."/>
            <person name="Takaki Y."/>
            <person name="Nishi S."/>
            <person name="Hori S."/>
            <person name="Arai W."/>
            <person name="Tsubouchi T."/>
            <person name="Morono Y."/>
            <person name="Uchiyama I."/>
            <person name="Ito T."/>
            <person name="Fujiyama A."/>
            <person name="Inagaki F."/>
            <person name="Takami H."/>
        </authorList>
    </citation>
    <scope>NUCLEOTIDE SEQUENCE</scope>
    <source>
        <strain evidence="2">Expedition CK06-06</strain>
    </source>
</reference>
<organism evidence="2">
    <name type="scientific">marine sediment metagenome</name>
    <dbReference type="NCBI Taxonomy" id="412755"/>
    <lineage>
        <taxon>unclassified sequences</taxon>
        <taxon>metagenomes</taxon>
        <taxon>ecological metagenomes</taxon>
    </lineage>
</organism>
<dbReference type="SUPFAM" id="SSF52922">
    <property type="entry name" value="TK C-terminal domain-like"/>
    <property type="match status" value="1"/>
</dbReference>
<dbReference type="AlphaFoldDB" id="X0ZH95"/>
<evidence type="ECO:0000313" key="2">
    <source>
        <dbReference type="EMBL" id="GAG57492.1"/>
    </source>
</evidence>
<comment type="caution">
    <text evidence="2">The sequence shown here is derived from an EMBL/GenBank/DDBJ whole genome shotgun (WGS) entry which is preliminary data.</text>
</comment>
<dbReference type="InterPro" id="IPR009014">
    <property type="entry name" value="Transketo_C/PFOR_II"/>
</dbReference>
<feature type="non-terminal residue" evidence="2">
    <location>
        <position position="1"/>
    </location>
</feature>
<dbReference type="EMBL" id="BART01004830">
    <property type="protein sequence ID" value="GAG57492.1"/>
    <property type="molecule type" value="Genomic_DNA"/>
</dbReference>
<gene>
    <name evidence="2" type="ORF">S01H4_11749</name>
</gene>
<feature type="domain" description="Transketolase C-terminal" evidence="1">
    <location>
        <begin position="12"/>
        <end position="129"/>
    </location>
</feature>
<proteinExistence type="predicted"/>
<evidence type="ECO:0000259" key="1">
    <source>
        <dbReference type="Pfam" id="PF02780"/>
    </source>
</evidence>
<dbReference type="Gene3D" id="3.40.50.920">
    <property type="match status" value="1"/>
</dbReference>
<dbReference type="Pfam" id="PF02780">
    <property type="entry name" value="Transketolase_C"/>
    <property type="match status" value="1"/>
</dbReference>